<dbReference type="Proteomes" id="UP001498398">
    <property type="component" value="Unassembled WGS sequence"/>
</dbReference>
<dbReference type="PANTHER" id="PTHR32251:SF23">
    <property type="entry name" value="3-OXO-5-ALPHA-STEROID 4-DEHYDROGENASE (DUF1295)"/>
    <property type="match status" value="1"/>
</dbReference>
<name>A0ABR1J8U3_9AGAR</name>
<feature type="transmembrane region" description="Helical" evidence="1">
    <location>
        <begin position="86"/>
        <end position="105"/>
    </location>
</feature>
<reference evidence="2 3" key="1">
    <citation type="submission" date="2024-01" db="EMBL/GenBank/DDBJ databases">
        <title>A draft genome for the cacao thread blight pathogen Marasmiellus scandens.</title>
        <authorList>
            <person name="Baruah I.K."/>
            <person name="Leung J."/>
            <person name="Bukari Y."/>
            <person name="Amoako-Attah I."/>
            <person name="Meinhardt L.W."/>
            <person name="Bailey B.A."/>
            <person name="Cohen S.P."/>
        </authorList>
    </citation>
    <scope>NUCLEOTIDE SEQUENCE [LARGE SCALE GENOMIC DNA]</scope>
    <source>
        <strain evidence="2 3">GH-19</strain>
    </source>
</reference>
<gene>
    <name evidence="2" type="ORF">VKT23_011190</name>
</gene>
<evidence type="ECO:0000313" key="3">
    <source>
        <dbReference type="Proteomes" id="UP001498398"/>
    </source>
</evidence>
<keyword evidence="3" id="KW-1185">Reference proteome</keyword>
<feature type="transmembrane region" description="Helical" evidence="1">
    <location>
        <begin position="126"/>
        <end position="156"/>
    </location>
</feature>
<dbReference type="Pfam" id="PF06966">
    <property type="entry name" value="DUF1295"/>
    <property type="match status" value="1"/>
</dbReference>
<organism evidence="2 3">
    <name type="scientific">Marasmiellus scandens</name>
    <dbReference type="NCBI Taxonomy" id="2682957"/>
    <lineage>
        <taxon>Eukaryota</taxon>
        <taxon>Fungi</taxon>
        <taxon>Dikarya</taxon>
        <taxon>Basidiomycota</taxon>
        <taxon>Agaricomycotina</taxon>
        <taxon>Agaricomycetes</taxon>
        <taxon>Agaricomycetidae</taxon>
        <taxon>Agaricales</taxon>
        <taxon>Marasmiineae</taxon>
        <taxon>Omphalotaceae</taxon>
        <taxon>Marasmiellus</taxon>
    </lineage>
</organism>
<sequence>MALPLTAFTWPLQFCAFTTVATYVASVITSNVSQVDRLWTFLPTIYTAYFALLPLWPHRVQPFPLCPFVPEELVFSADLDGLNPRATLMLGVIVIWMFRLSYNTYRRGLFSLKDEDYRWAILRTQIPPWFFQIVNLTFIAGIQNVLLMLLGVPAYFAAMQPRTPLTSTDLALASLALAVLATEFTADNQQFAYQTFKYAYLAEKKGEKPAEKYDASKQWPGARLNWTSKDAERGFLTRGLWAYSRHPNFACELSFWWIITLFPVVADAPPYVPNYSFLYFLSGSQSLALSQLVDPAFELVSFIRVTPVSELFTAERLGWLSAVAWKTVQPFYPLLPVVCLNLLFLSSTPYTEAISISKYPKAYTAYKERVAMFSPLRTLELMVWWNTLGDQQELKEIEKLLFDTA</sequence>
<dbReference type="EMBL" id="JBANRG010000024">
    <property type="protein sequence ID" value="KAK7454434.1"/>
    <property type="molecule type" value="Genomic_DNA"/>
</dbReference>
<comment type="caution">
    <text evidence="2">The sequence shown here is derived from an EMBL/GenBank/DDBJ whole genome shotgun (WGS) entry which is preliminary data.</text>
</comment>
<proteinExistence type="predicted"/>
<dbReference type="Gene3D" id="1.20.120.1630">
    <property type="match status" value="1"/>
</dbReference>
<keyword evidence="1" id="KW-0472">Membrane</keyword>
<feature type="transmembrane region" description="Helical" evidence="1">
    <location>
        <begin position="6"/>
        <end position="26"/>
    </location>
</feature>
<protein>
    <recommendedName>
        <fullName evidence="4">Integral membrane protein</fullName>
    </recommendedName>
</protein>
<dbReference type="PANTHER" id="PTHR32251">
    <property type="entry name" value="3-OXO-5-ALPHA-STEROID 4-DEHYDROGENASE"/>
    <property type="match status" value="1"/>
</dbReference>
<evidence type="ECO:0000256" key="1">
    <source>
        <dbReference type="SAM" id="Phobius"/>
    </source>
</evidence>
<keyword evidence="1" id="KW-0812">Transmembrane</keyword>
<feature type="transmembrane region" description="Helical" evidence="1">
    <location>
        <begin position="38"/>
        <end position="56"/>
    </location>
</feature>
<keyword evidence="1" id="KW-1133">Transmembrane helix</keyword>
<accession>A0ABR1J8U3</accession>
<evidence type="ECO:0000313" key="2">
    <source>
        <dbReference type="EMBL" id="KAK7454434.1"/>
    </source>
</evidence>
<evidence type="ECO:0008006" key="4">
    <source>
        <dbReference type="Google" id="ProtNLM"/>
    </source>
</evidence>
<dbReference type="InterPro" id="IPR010721">
    <property type="entry name" value="UstE-like"/>
</dbReference>